<proteinExistence type="predicted"/>
<evidence type="ECO:0000259" key="3">
    <source>
        <dbReference type="Pfam" id="PF00685"/>
    </source>
</evidence>
<dbReference type="Gene3D" id="3.40.50.300">
    <property type="entry name" value="P-loop containing nucleotide triphosphate hydrolases"/>
    <property type="match status" value="1"/>
</dbReference>
<protein>
    <recommendedName>
        <fullName evidence="3">Sulfotransferase domain-containing protein</fullName>
    </recommendedName>
</protein>
<keyword evidence="5" id="KW-1185">Reference proteome</keyword>
<comment type="caution">
    <text evidence="4">The sequence shown here is derived from an EMBL/GenBank/DDBJ whole genome shotgun (WGS) entry which is preliminary data.</text>
</comment>
<dbReference type="PANTHER" id="PTHR10605:SF72">
    <property type="entry name" value="HEPARAN SULFATE 3-O SULFOTRANSFERASE-B, ISOFORM A"/>
    <property type="match status" value="1"/>
</dbReference>
<dbReference type="Proteomes" id="UP001217089">
    <property type="component" value="Unassembled WGS sequence"/>
</dbReference>
<accession>A0ABQ9FSN5</accession>
<evidence type="ECO:0000313" key="4">
    <source>
        <dbReference type="EMBL" id="KAJ8318972.1"/>
    </source>
</evidence>
<feature type="non-terminal residue" evidence="4">
    <location>
        <position position="1"/>
    </location>
</feature>
<dbReference type="InterPro" id="IPR000863">
    <property type="entry name" value="Sulfotransferase_dom"/>
</dbReference>
<sequence length="326" mass="38283">EAKKGVIFDAVHPHKDALIKNKHQNEKLYQEDTEVVGFHDDTFYLDDEERLEKDDKEFSNGLQNIEKNASKKLPQALIIGVKKSGTKALLEFLRIHPDIRAPGAEVHFFDKFYSKGFKWYRRQMPSTLDGQITIEKTQSYFTTKDVPKRVRTMSKDVKLLVVVRDPVTRAISDYTQSSIKHKDLGRFEDLVFVDNTTGLVDTSWTPIKTGVYAKHLERWINYFPIENIHFVSGEELIRDPATELEMVQKFLGLKVVITNKHFYFNVSRGFPCLKKQEKHGRPHCLGVSKSRDYPFIKDKVIKRLRNFYKPFNRRFYQMTGRDFNWI</sequence>
<feature type="domain" description="Sulfotransferase" evidence="3">
    <location>
        <begin position="74"/>
        <end position="309"/>
    </location>
</feature>
<organism evidence="4 5">
    <name type="scientific">Tegillarca granosa</name>
    <name type="common">Malaysian cockle</name>
    <name type="synonym">Anadara granosa</name>
    <dbReference type="NCBI Taxonomy" id="220873"/>
    <lineage>
        <taxon>Eukaryota</taxon>
        <taxon>Metazoa</taxon>
        <taxon>Spiralia</taxon>
        <taxon>Lophotrochozoa</taxon>
        <taxon>Mollusca</taxon>
        <taxon>Bivalvia</taxon>
        <taxon>Autobranchia</taxon>
        <taxon>Pteriomorphia</taxon>
        <taxon>Arcoida</taxon>
        <taxon>Arcoidea</taxon>
        <taxon>Arcidae</taxon>
        <taxon>Tegillarca</taxon>
    </lineage>
</organism>
<reference evidence="4 5" key="1">
    <citation type="submission" date="2022-12" db="EMBL/GenBank/DDBJ databases">
        <title>Chromosome-level genome of Tegillarca granosa.</title>
        <authorList>
            <person name="Kim J."/>
        </authorList>
    </citation>
    <scope>NUCLEOTIDE SEQUENCE [LARGE SCALE GENOMIC DNA]</scope>
    <source>
        <strain evidence="4">Teg-2019</strain>
        <tissue evidence="4">Adductor muscle</tissue>
    </source>
</reference>
<keyword evidence="1" id="KW-0808">Transferase</keyword>
<evidence type="ECO:0000313" key="5">
    <source>
        <dbReference type="Proteomes" id="UP001217089"/>
    </source>
</evidence>
<dbReference type="Pfam" id="PF00685">
    <property type="entry name" value="Sulfotransfer_1"/>
    <property type="match status" value="1"/>
</dbReference>
<dbReference type="InterPro" id="IPR037359">
    <property type="entry name" value="NST/OST"/>
</dbReference>
<evidence type="ECO:0000256" key="2">
    <source>
        <dbReference type="ARBA" id="ARBA00023180"/>
    </source>
</evidence>
<dbReference type="SUPFAM" id="SSF52540">
    <property type="entry name" value="P-loop containing nucleoside triphosphate hydrolases"/>
    <property type="match status" value="1"/>
</dbReference>
<dbReference type="InterPro" id="IPR027417">
    <property type="entry name" value="P-loop_NTPase"/>
</dbReference>
<dbReference type="EMBL" id="JARBDR010000214">
    <property type="protein sequence ID" value="KAJ8318972.1"/>
    <property type="molecule type" value="Genomic_DNA"/>
</dbReference>
<evidence type="ECO:0000256" key="1">
    <source>
        <dbReference type="ARBA" id="ARBA00022679"/>
    </source>
</evidence>
<gene>
    <name evidence="4" type="ORF">KUTeg_004063</name>
</gene>
<keyword evidence="2" id="KW-0325">Glycoprotein</keyword>
<dbReference type="PANTHER" id="PTHR10605">
    <property type="entry name" value="HEPARAN SULFATE SULFOTRANSFERASE"/>
    <property type="match status" value="1"/>
</dbReference>
<name>A0ABQ9FSN5_TEGGR</name>